<accession>A0A0F9WHT6</accession>
<sequence length="259" mass="30482">MIYKHNKPVTCLYSSKDYTLFFFDKGCEIWGTDTRTLNLPHKALGVYIKSNIIYYYTDVNVFSTTFTGDIVKLCSKETLDCIIFLENIFYLVNDKHVVIYNYRGEMTHSVNLIHKGVCVKGVYEDVLYLAFEDGSICYIQKNKLTEIIKMDENITSFDVQNQMMCIAYFYKKIAICDTKGENFKYTEISFTPKIIKFWKEHITVLDEENNFFLLNQNLKILYCENYENKLSFFEVQKDKLFLVMKSGTVISTDNITEYI</sequence>
<gene>
    <name evidence="1" type="ORF">AAJ76_600082444</name>
</gene>
<dbReference type="VEuPathDB" id="MicrosporidiaDB:NCER_100336"/>
<keyword evidence="2" id="KW-1185">Reference proteome</keyword>
<dbReference type="RefSeq" id="XP_024331907.1">
    <property type="nucleotide sequence ID" value="XM_024476127.1"/>
</dbReference>
<name>A0A0F9WHT6_9MICR</name>
<reference evidence="1 2" key="1">
    <citation type="journal article" date="2015" name="Environ. Microbiol.">
        <title>Genome analyses suggest the presence of polyploidy and recent human-driven expansions in eight global populations of the honeybee pathogen Nosema ceranae.</title>
        <authorList>
            <person name="Pelin A."/>
            <person name="Selman M."/>
            <person name="Aris-Brosou S."/>
            <person name="Farinelli L."/>
            <person name="Corradi N."/>
        </authorList>
    </citation>
    <scope>NUCLEOTIDE SEQUENCE [LARGE SCALE GENOMIC DNA]</scope>
    <source>
        <strain evidence="1 2">PA08 1199</strain>
    </source>
</reference>
<dbReference type="OMA" id="WNENIFI"/>
<evidence type="ECO:0000313" key="1">
    <source>
        <dbReference type="EMBL" id="KKO76165.1"/>
    </source>
</evidence>
<dbReference type="OrthoDB" id="10493665at2759"/>
<organism evidence="1 2">
    <name type="scientific">Vairimorpha ceranae</name>
    <dbReference type="NCBI Taxonomy" id="40302"/>
    <lineage>
        <taxon>Eukaryota</taxon>
        <taxon>Fungi</taxon>
        <taxon>Fungi incertae sedis</taxon>
        <taxon>Microsporidia</taxon>
        <taxon>Nosematidae</taxon>
        <taxon>Vairimorpha</taxon>
    </lineage>
</organism>
<dbReference type="EMBL" id="JPQZ01000006">
    <property type="protein sequence ID" value="KKO76165.1"/>
    <property type="molecule type" value="Genomic_DNA"/>
</dbReference>
<dbReference type="Proteomes" id="UP000034350">
    <property type="component" value="Unassembled WGS sequence"/>
</dbReference>
<protein>
    <submittedName>
        <fullName evidence="1">Uncharacterized protein</fullName>
    </submittedName>
</protein>
<proteinExistence type="predicted"/>
<dbReference type="AlphaFoldDB" id="A0A0F9WHT6"/>
<dbReference type="InterPro" id="IPR036322">
    <property type="entry name" value="WD40_repeat_dom_sf"/>
</dbReference>
<dbReference type="VEuPathDB" id="MicrosporidiaDB:AAJ76_600082444"/>
<evidence type="ECO:0000313" key="2">
    <source>
        <dbReference type="Proteomes" id="UP000034350"/>
    </source>
</evidence>
<dbReference type="SUPFAM" id="SSF50978">
    <property type="entry name" value="WD40 repeat-like"/>
    <property type="match status" value="1"/>
</dbReference>
<comment type="caution">
    <text evidence="1">The sequence shown here is derived from an EMBL/GenBank/DDBJ whole genome shotgun (WGS) entry which is preliminary data.</text>
</comment>
<dbReference type="GeneID" id="36321077"/>
<dbReference type="VEuPathDB" id="MicrosporidiaDB:G9O61_00g017900"/>